<protein>
    <submittedName>
        <fullName evidence="1">Uncharacterized protein</fullName>
    </submittedName>
</protein>
<feature type="non-terminal residue" evidence="1">
    <location>
        <position position="1"/>
    </location>
</feature>
<sequence>EWDPMPSVHGSRGIRAGFYLSQHPAYNARYETYNFSRNQEEVPWMLTVQIKRQCLQDRRWMDLRQTAWQNCYPQDFERDQPKEPKHMSPACEQEISSQLRRKAQDRMPIGIIRDFWWDKYGFWYITDPDCIESMDATPEGYLHAATMVPEFWRMAPFESELSRTGEAFESITPGRVEFFLLLRALEAVQSPDLPTLENLKRQAQATDIYSIRTHLLALSEYATGCHRRGRYEDFRQKIAQFLSLYSNSYVAPDEIPRELVQFAEFRLSELLTLDKVCGVDSGKFEPASSDPKALAYLKTYTGYYKASAFKTKADFENNSPTTHPTDITLIVYQNGEVTVEQHCRAAVPCNDMPRTTMQVLMGQTNPQNNVPFVLLRSNNSNMNIMMNAKKQQFAMRDQLKNVYFLKRQ</sequence>
<evidence type="ECO:0000313" key="2">
    <source>
        <dbReference type="Proteomes" id="UP000321083"/>
    </source>
</evidence>
<dbReference type="EMBL" id="SRHE01000613">
    <property type="protein sequence ID" value="TWW08547.1"/>
    <property type="molecule type" value="Genomic_DNA"/>
</dbReference>
<reference evidence="1 2" key="2">
    <citation type="submission" date="2019-08" db="EMBL/GenBank/DDBJ databases">
        <authorList>
            <person name="Henke P."/>
        </authorList>
    </citation>
    <scope>NUCLEOTIDE SEQUENCE [LARGE SCALE GENOMIC DNA]</scope>
    <source>
        <strain evidence="1">Phe10_nw2017</strain>
    </source>
</reference>
<evidence type="ECO:0000313" key="1">
    <source>
        <dbReference type="EMBL" id="TWW08547.1"/>
    </source>
</evidence>
<accession>A0A5C6M2N6</accession>
<keyword evidence="2" id="KW-1185">Reference proteome</keyword>
<comment type="caution">
    <text evidence="1">The sequence shown here is derived from an EMBL/GenBank/DDBJ whole genome shotgun (WGS) entry which is preliminary data.</text>
</comment>
<dbReference type="AlphaFoldDB" id="A0A5C6M2N6"/>
<proteinExistence type="predicted"/>
<name>A0A5C6M2N6_9PLAN</name>
<organism evidence="1 2">
    <name type="scientific">Planctomyces bekefii</name>
    <dbReference type="NCBI Taxonomy" id="1653850"/>
    <lineage>
        <taxon>Bacteria</taxon>
        <taxon>Pseudomonadati</taxon>
        <taxon>Planctomycetota</taxon>
        <taxon>Planctomycetia</taxon>
        <taxon>Planctomycetales</taxon>
        <taxon>Planctomycetaceae</taxon>
        <taxon>Planctomyces</taxon>
    </lineage>
</organism>
<gene>
    <name evidence="1" type="ORF">E3A20_23230</name>
</gene>
<dbReference type="Proteomes" id="UP000321083">
    <property type="component" value="Unassembled WGS sequence"/>
</dbReference>
<reference evidence="1 2" key="1">
    <citation type="submission" date="2019-08" db="EMBL/GenBank/DDBJ databases">
        <title>100 year-old enigma solved: identification of Planctomyces bekefii, the type genus and species of the phylum Planctomycetes.</title>
        <authorList>
            <person name="Svetlana D.N."/>
            <person name="Overmann J."/>
        </authorList>
    </citation>
    <scope>NUCLEOTIDE SEQUENCE [LARGE SCALE GENOMIC DNA]</scope>
    <source>
        <strain evidence="1">Phe10_nw2017</strain>
    </source>
</reference>